<dbReference type="Pfam" id="PF25954">
    <property type="entry name" value="Beta-barrel_RND_2"/>
    <property type="match status" value="1"/>
</dbReference>
<evidence type="ECO:0000256" key="1">
    <source>
        <dbReference type="ARBA" id="ARBA00009477"/>
    </source>
</evidence>
<dbReference type="PROSITE" id="PS51257">
    <property type="entry name" value="PROKAR_LIPOPROTEIN"/>
    <property type="match status" value="1"/>
</dbReference>
<dbReference type="STRING" id="1203610.HMPREF1536_02337"/>
<protein>
    <submittedName>
        <fullName evidence="3">Efflux transporter, RND family, MFP subunit</fullName>
    </submittedName>
</protein>
<dbReference type="PANTHER" id="PTHR30469:SF15">
    <property type="entry name" value="HLYD FAMILY OF SECRETION PROTEINS"/>
    <property type="match status" value="1"/>
</dbReference>
<keyword evidence="4" id="KW-1185">Reference proteome</keyword>
<dbReference type="PATRIC" id="fig|1203610.3.peg.2400"/>
<sequence length="359" mass="39565">MNMKYYNLLAILVFFGMIACSGEKKGDSAKEETVETVLPDETNEVTVMTLKTTDFNHELVSNGKLSARRHVDLRFESAEPIASIFVKNGDRVTKGQKLAELSTFRLKNKTAVAKDALERAKLELQDVLIGQGYALADSGKVPPATMQLVRVKSGYDQALVQYQLAEYEEKNAVLTAPFDGIVANLFAKQYNTASTSEAFCTIIDPRSLEAAFTVLENELPLIKNGDRVEVTPFAFNEGKTEGRISEINPLVDENGMVQVKAAVTDKGKLFEGMNVRVSIHRSVGRQLVVPKKAVVLRSGKQVVFILDSTKTKAYWTYVHTGLENAENYTVVDGLKEDDIVITSGNINLAHEAPVTIIEN</sequence>
<dbReference type="HOGENOM" id="CLU_018816_1_2_10"/>
<dbReference type="SUPFAM" id="SSF111369">
    <property type="entry name" value="HlyD-like secretion proteins"/>
    <property type="match status" value="1"/>
</dbReference>
<dbReference type="Proteomes" id="UP000033035">
    <property type="component" value="Unassembled WGS sequence"/>
</dbReference>
<proteinExistence type="inferred from homology"/>
<comment type="caution">
    <text evidence="3">The sequence shown here is derived from an EMBL/GenBank/DDBJ whole genome shotgun (WGS) entry which is preliminary data.</text>
</comment>
<dbReference type="Gene3D" id="2.40.420.20">
    <property type="match status" value="1"/>
</dbReference>
<accession>A0A0F5JFV0</accession>
<gene>
    <name evidence="3" type="ORF">HMPREF1536_02337</name>
</gene>
<dbReference type="Gene3D" id="2.40.50.100">
    <property type="match status" value="1"/>
</dbReference>
<dbReference type="GO" id="GO:1990281">
    <property type="term" value="C:efflux pump complex"/>
    <property type="evidence" value="ECO:0007669"/>
    <property type="project" value="TreeGrafter"/>
</dbReference>
<evidence type="ECO:0000259" key="2">
    <source>
        <dbReference type="Pfam" id="PF25954"/>
    </source>
</evidence>
<comment type="similarity">
    <text evidence="1">Belongs to the membrane fusion protein (MFP) (TC 8.A.1) family.</text>
</comment>
<evidence type="ECO:0000313" key="4">
    <source>
        <dbReference type="Proteomes" id="UP000033035"/>
    </source>
</evidence>
<dbReference type="AlphaFoldDB" id="A0A0F5JFV0"/>
<reference evidence="3 4" key="1">
    <citation type="submission" date="2013-04" db="EMBL/GenBank/DDBJ databases">
        <title>The Genome Sequence of Parabacteroides gordonii DSM 23371.</title>
        <authorList>
            <consortium name="The Broad Institute Genomics Platform"/>
            <person name="Earl A."/>
            <person name="Ward D."/>
            <person name="Feldgarden M."/>
            <person name="Gevers D."/>
            <person name="Martens E."/>
            <person name="Sakamoto M."/>
            <person name="Benno Y."/>
            <person name="Suzuki N."/>
            <person name="Matsunaga N."/>
            <person name="Koshihara K."/>
            <person name="Seki M."/>
            <person name="Komiya H."/>
            <person name="Walker B."/>
            <person name="Young S."/>
            <person name="Zeng Q."/>
            <person name="Gargeya S."/>
            <person name="Fitzgerald M."/>
            <person name="Haas B."/>
            <person name="Abouelleil A."/>
            <person name="Allen A.W."/>
            <person name="Alvarado L."/>
            <person name="Arachchi H.M."/>
            <person name="Berlin A.M."/>
            <person name="Chapman S.B."/>
            <person name="Gainer-Dewar J."/>
            <person name="Goldberg J."/>
            <person name="Griggs A."/>
            <person name="Gujja S."/>
            <person name="Hansen M."/>
            <person name="Howarth C."/>
            <person name="Imamovic A."/>
            <person name="Ireland A."/>
            <person name="Larimer J."/>
            <person name="McCowan C."/>
            <person name="Murphy C."/>
            <person name="Pearson M."/>
            <person name="Poon T.W."/>
            <person name="Priest M."/>
            <person name="Roberts A."/>
            <person name="Saif S."/>
            <person name="Shea T."/>
            <person name="Sisk P."/>
            <person name="Sykes S."/>
            <person name="Wortman J."/>
            <person name="Nusbaum C."/>
            <person name="Birren B."/>
        </authorList>
    </citation>
    <scope>NUCLEOTIDE SEQUENCE [LARGE SCALE GENOMIC DNA]</scope>
    <source>
        <strain evidence="3 4">MS-1</strain>
    </source>
</reference>
<feature type="domain" description="CusB-like beta-barrel" evidence="2">
    <location>
        <begin position="213"/>
        <end position="281"/>
    </location>
</feature>
<dbReference type="Gene3D" id="2.40.30.170">
    <property type="match status" value="1"/>
</dbReference>
<dbReference type="InterPro" id="IPR006143">
    <property type="entry name" value="RND_pump_MFP"/>
</dbReference>
<dbReference type="InterPro" id="IPR058792">
    <property type="entry name" value="Beta-barrel_RND_2"/>
</dbReference>
<dbReference type="PANTHER" id="PTHR30469">
    <property type="entry name" value="MULTIDRUG RESISTANCE PROTEIN MDTA"/>
    <property type="match status" value="1"/>
</dbReference>
<dbReference type="Gene3D" id="1.10.287.470">
    <property type="entry name" value="Helix hairpin bin"/>
    <property type="match status" value="1"/>
</dbReference>
<dbReference type="NCBIfam" id="TIGR01730">
    <property type="entry name" value="RND_mfp"/>
    <property type="match status" value="1"/>
</dbReference>
<organism evidence="3 4">
    <name type="scientific">Parabacteroides gordonii MS-1 = DSM 23371</name>
    <dbReference type="NCBI Taxonomy" id="1203610"/>
    <lineage>
        <taxon>Bacteria</taxon>
        <taxon>Pseudomonadati</taxon>
        <taxon>Bacteroidota</taxon>
        <taxon>Bacteroidia</taxon>
        <taxon>Bacteroidales</taxon>
        <taxon>Tannerellaceae</taxon>
        <taxon>Parabacteroides</taxon>
    </lineage>
</organism>
<evidence type="ECO:0000313" key="3">
    <source>
        <dbReference type="EMBL" id="KKB56701.1"/>
    </source>
</evidence>
<name>A0A0F5JFV0_9BACT</name>
<dbReference type="GO" id="GO:0015562">
    <property type="term" value="F:efflux transmembrane transporter activity"/>
    <property type="evidence" value="ECO:0007669"/>
    <property type="project" value="TreeGrafter"/>
</dbReference>
<dbReference type="EMBL" id="AQHW01000014">
    <property type="protein sequence ID" value="KKB56701.1"/>
    <property type="molecule type" value="Genomic_DNA"/>
</dbReference>